<feature type="region of interest" description="Disordered" evidence="1">
    <location>
        <begin position="113"/>
        <end position="138"/>
    </location>
</feature>
<sequence>MSTNDKINDSDSDIPLLEDVVSMDEIESEYIEFSDEEADIEDSDIPEYDEELLSMRDDIAKQLGDDLQLIVSEAVNSAIDEATDRISQILHDELDNTITHRIRNLIEQRLEKEFGPRHQHAKDEPAQDPIDLYQDDNL</sequence>
<feature type="compositionally biased region" description="Basic and acidic residues" evidence="1">
    <location>
        <begin position="113"/>
        <end position="125"/>
    </location>
</feature>
<comment type="caution">
    <text evidence="2">The sequence shown here is derived from an EMBL/GenBank/DDBJ whole genome shotgun (WGS) entry which is preliminary data.</text>
</comment>
<dbReference type="AlphaFoldDB" id="A0A7Z1AGA3"/>
<dbReference type="RefSeq" id="WP_069124557.1">
    <property type="nucleotide sequence ID" value="NZ_MARB01000009.1"/>
</dbReference>
<name>A0A7Z1AGA3_9GAMM</name>
<proteinExistence type="predicted"/>
<gene>
    <name evidence="2" type="ORF">CODIS_20020</name>
</gene>
<evidence type="ECO:0000313" key="2">
    <source>
        <dbReference type="EMBL" id="ODJ87894.1"/>
    </source>
</evidence>
<dbReference type="OrthoDB" id="9975586at2"/>
<evidence type="ECO:0000256" key="1">
    <source>
        <dbReference type="SAM" id="MobiDB-lite"/>
    </source>
</evidence>
<protein>
    <submittedName>
        <fullName evidence="2">Uncharacterized protein</fullName>
    </submittedName>
</protein>
<keyword evidence="3" id="KW-1185">Reference proteome</keyword>
<accession>A0A7Z1AGA3</accession>
<dbReference type="Proteomes" id="UP000094769">
    <property type="component" value="Unassembled WGS sequence"/>
</dbReference>
<dbReference type="EMBL" id="MARB01000009">
    <property type="protein sequence ID" value="ODJ87894.1"/>
    <property type="molecule type" value="Genomic_DNA"/>
</dbReference>
<reference evidence="2 3" key="1">
    <citation type="submission" date="2016-06" db="EMBL/GenBank/DDBJ databases">
        <title>Genome sequence of endosymbiont of Candidatus Endolucinida thiodiazotropha.</title>
        <authorList>
            <person name="Poehlein A."/>
            <person name="Koenig S."/>
            <person name="Heiden S.E."/>
            <person name="Thuermer A."/>
            <person name="Voget S."/>
            <person name="Daniel R."/>
            <person name="Markert S."/>
            <person name="Gros O."/>
            <person name="Schweder T."/>
        </authorList>
    </citation>
    <scope>NUCLEOTIDE SEQUENCE [LARGE SCALE GENOMIC DNA]</scope>
    <source>
        <strain evidence="2 3">COS</strain>
    </source>
</reference>
<organism evidence="2 3">
    <name type="scientific">Candidatus Thiodiazotropha endolucinida</name>
    <dbReference type="NCBI Taxonomy" id="1655433"/>
    <lineage>
        <taxon>Bacteria</taxon>
        <taxon>Pseudomonadati</taxon>
        <taxon>Pseudomonadota</taxon>
        <taxon>Gammaproteobacteria</taxon>
        <taxon>Chromatiales</taxon>
        <taxon>Sedimenticolaceae</taxon>
        <taxon>Candidatus Thiodiazotropha</taxon>
    </lineage>
</organism>
<evidence type="ECO:0000313" key="3">
    <source>
        <dbReference type="Proteomes" id="UP000094769"/>
    </source>
</evidence>